<reference evidence="3 4" key="1">
    <citation type="submission" date="2015-03" db="EMBL/GenBank/DDBJ databases">
        <title>Genome sequence of Pseudoalteromonas aurantia.</title>
        <authorList>
            <person name="Xie B.-B."/>
            <person name="Rong J.-C."/>
            <person name="Qin Q.-L."/>
            <person name="Zhang Y.-Z."/>
        </authorList>
    </citation>
    <scope>NUCLEOTIDE SEQUENCE [LARGE SCALE GENOMIC DNA]</scope>
    <source>
        <strain evidence="3 4">208</strain>
    </source>
</reference>
<evidence type="ECO:0000313" key="3">
    <source>
        <dbReference type="EMBL" id="MBE0368751.1"/>
    </source>
</evidence>
<comment type="caution">
    <text evidence="3">The sequence shown here is derived from an EMBL/GenBank/DDBJ whole genome shotgun (WGS) entry which is preliminary data.</text>
</comment>
<evidence type="ECO:0000313" key="2">
    <source>
        <dbReference type="EMBL" id="MBE0367608.1"/>
    </source>
</evidence>
<gene>
    <name evidence="2" type="ORF">PAUR_a0996</name>
    <name evidence="3" type="ORF">PAUR_a2435</name>
    <name evidence="1" type="ORF">PAUR_a3771</name>
</gene>
<evidence type="ECO:0000313" key="1">
    <source>
        <dbReference type="EMBL" id="MBE0366709.1"/>
    </source>
</evidence>
<keyword evidence="4" id="KW-1185">Reference proteome</keyword>
<evidence type="ECO:0008006" key="5">
    <source>
        <dbReference type="Google" id="ProtNLM"/>
    </source>
</evidence>
<proteinExistence type="predicted"/>
<dbReference type="EMBL" id="AQGV01000012">
    <property type="protein sequence ID" value="MBE0367608.1"/>
    <property type="molecule type" value="Genomic_DNA"/>
</dbReference>
<organism evidence="3 4">
    <name type="scientific">Pseudoalteromonas aurantia 208</name>
    <dbReference type="NCBI Taxonomy" id="1314867"/>
    <lineage>
        <taxon>Bacteria</taxon>
        <taxon>Pseudomonadati</taxon>
        <taxon>Pseudomonadota</taxon>
        <taxon>Gammaproteobacteria</taxon>
        <taxon>Alteromonadales</taxon>
        <taxon>Pseudoalteromonadaceae</taxon>
        <taxon>Pseudoalteromonas</taxon>
    </lineage>
</organism>
<sequence>MTNSNKFIYCSTVNSFLATRTKSEFNEHETLSSKGFQQNF</sequence>
<dbReference type="EMBL" id="AQGV01000012">
    <property type="protein sequence ID" value="MBE0368751.1"/>
    <property type="molecule type" value="Genomic_DNA"/>
</dbReference>
<evidence type="ECO:0000313" key="4">
    <source>
        <dbReference type="Proteomes" id="UP000615755"/>
    </source>
</evidence>
<name>A0ABR9ECP1_9GAMM</name>
<accession>A0ABR9ECP1</accession>
<protein>
    <recommendedName>
        <fullName evidence="5">Orphan protein</fullName>
    </recommendedName>
</protein>
<dbReference type="Proteomes" id="UP000615755">
    <property type="component" value="Unassembled WGS sequence"/>
</dbReference>
<dbReference type="EMBL" id="AQGV01000010">
    <property type="protein sequence ID" value="MBE0366709.1"/>
    <property type="molecule type" value="Genomic_DNA"/>
</dbReference>